<keyword evidence="17 36" id="KW-1133">Transmembrane helix</keyword>
<dbReference type="GO" id="GO:0046872">
    <property type="term" value="F:metal ion binding"/>
    <property type="evidence" value="ECO:0007669"/>
    <property type="project" value="UniProtKB-KW"/>
</dbReference>
<dbReference type="GO" id="GO:0006426">
    <property type="term" value="P:glycyl-tRNA aminoacylation"/>
    <property type="evidence" value="ECO:0007669"/>
    <property type="project" value="InterPro"/>
</dbReference>
<proteinExistence type="inferred from homology"/>
<keyword evidence="26 34" id="KW-0456">Lyase</keyword>
<dbReference type="NCBIfam" id="TIGR01973">
    <property type="entry name" value="NuoG"/>
    <property type="match status" value="1"/>
</dbReference>
<dbReference type="FunFam" id="3.30.70.20:FF:000002">
    <property type="entry name" value="NADH-ubiquinone oxidoreductase 75 kDa subunit"/>
    <property type="match status" value="1"/>
</dbReference>
<reference evidence="41" key="1">
    <citation type="submission" date="2020-05" db="UniProtKB">
        <authorList>
            <consortium name="EnsemblMetazoa"/>
        </authorList>
    </citation>
    <scope>IDENTIFICATION</scope>
    <source>
        <strain evidence="41">TTRI</strain>
    </source>
</reference>
<dbReference type="InterPro" id="IPR010228">
    <property type="entry name" value="NADH_UbQ_OxRdtase_Gsu"/>
</dbReference>
<dbReference type="InterPro" id="IPR001041">
    <property type="entry name" value="2Fe-2S_ferredoxin-type"/>
</dbReference>
<dbReference type="InterPro" id="IPR006194">
    <property type="entry name" value="Gly-tRNA-synth_heterodimer"/>
</dbReference>
<keyword evidence="42" id="KW-1185">Reference proteome</keyword>
<dbReference type="SUPFAM" id="SSF109604">
    <property type="entry name" value="HD-domain/PDEase-like"/>
    <property type="match status" value="1"/>
</dbReference>
<evidence type="ECO:0000256" key="29">
    <source>
        <dbReference type="ARBA" id="ARBA00025861"/>
    </source>
</evidence>
<comment type="pathway">
    <text evidence="4">Porphyrin-containing compound metabolism; protoporphyrin-IX biosynthesis; coproporphyrinogen-III from 5-aminolevulinate: step 1/4.</text>
</comment>
<feature type="transmembrane region" description="Helical" evidence="36">
    <location>
        <begin position="806"/>
        <end position="830"/>
    </location>
</feature>
<dbReference type="Gene3D" id="3.30.930.10">
    <property type="entry name" value="Bira Bifunctional Protein, Domain 2"/>
    <property type="match status" value="1"/>
</dbReference>
<evidence type="ECO:0000256" key="34">
    <source>
        <dbReference type="RuleBase" id="RU000515"/>
    </source>
</evidence>
<dbReference type="PROSITE" id="PS00643">
    <property type="entry name" value="COMPLEX1_75K_3"/>
    <property type="match status" value="1"/>
</dbReference>
<feature type="domain" description="2Fe-2S ferredoxin-type" evidence="38">
    <location>
        <begin position="20"/>
        <end position="105"/>
    </location>
</feature>
<keyword evidence="20" id="KW-0520">NAD</keyword>
<dbReference type="Pfam" id="PF08459">
    <property type="entry name" value="UvrC_RNaseH_dom"/>
    <property type="match status" value="1"/>
</dbReference>
<dbReference type="Pfam" id="PF14520">
    <property type="entry name" value="HHH_5"/>
    <property type="match status" value="1"/>
</dbReference>
<dbReference type="SUPFAM" id="SSF53706">
    <property type="entry name" value="Formate dehydrogenase/DMSO reductase, domains 1-3"/>
    <property type="match status" value="1"/>
</dbReference>
<dbReference type="SUPFAM" id="SSF54862">
    <property type="entry name" value="4Fe-4S ferredoxins"/>
    <property type="match status" value="1"/>
</dbReference>
<feature type="transmembrane region" description="Helical" evidence="36">
    <location>
        <begin position="851"/>
        <end position="868"/>
    </location>
</feature>
<evidence type="ECO:0000256" key="2">
    <source>
        <dbReference type="ARBA" id="ARBA00003257"/>
    </source>
</evidence>
<dbReference type="NCBIfam" id="NF006827">
    <property type="entry name" value="PRK09348.1"/>
    <property type="match status" value="1"/>
</dbReference>
<comment type="function">
    <text evidence="28">Catalyzes an early step in the biosynthesis of tetrapyrroles. Binds two molecules of 5-aminolevulinate per subunit, each at a distinct site, and catalyzes their condensation to form porphobilinogen.</text>
</comment>
<evidence type="ECO:0000256" key="15">
    <source>
        <dbReference type="ARBA" id="ARBA00022917"/>
    </source>
</evidence>
<dbReference type="InterPro" id="IPR010994">
    <property type="entry name" value="RuvA_2-like"/>
</dbReference>
<evidence type="ECO:0000256" key="28">
    <source>
        <dbReference type="ARBA" id="ARBA00025628"/>
    </source>
</evidence>
<evidence type="ECO:0000256" key="11">
    <source>
        <dbReference type="ARBA" id="ARBA00022723"/>
    </source>
</evidence>
<dbReference type="PROSITE" id="PS00642">
    <property type="entry name" value="COMPLEX1_75K_2"/>
    <property type="match status" value="1"/>
</dbReference>
<accession>A0A1A9VK75</accession>
<evidence type="ECO:0000256" key="31">
    <source>
        <dbReference type="ARBA" id="ARBA00047651"/>
    </source>
</evidence>
<dbReference type="PROSITE" id="PS00641">
    <property type="entry name" value="COMPLEX1_75K_1"/>
    <property type="match status" value="1"/>
</dbReference>
<evidence type="ECO:0000256" key="19">
    <source>
        <dbReference type="ARBA" id="ARBA00023014"/>
    </source>
</evidence>
<dbReference type="InterPro" id="IPR001162">
    <property type="entry name" value="UvrC_RNase_H_dom"/>
</dbReference>
<dbReference type="InterPro" id="IPR015944">
    <property type="entry name" value="Gly-tRNA-synth_bsu"/>
</dbReference>
<evidence type="ECO:0000256" key="12">
    <source>
        <dbReference type="ARBA" id="ARBA00022741"/>
    </source>
</evidence>
<evidence type="ECO:0000259" key="38">
    <source>
        <dbReference type="PROSITE" id="PS51085"/>
    </source>
</evidence>
<dbReference type="Pfam" id="PF22117">
    <property type="entry name" value="Fer4_Nqo3"/>
    <property type="match status" value="1"/>
</dbReference>
<dbReference type="InterPro" id="IPR018086">
    <property type="entry name" value="NADH_UbQ_OxRdtase_su1_CS"/>
</dbReference>
<dbReference type="InterPro" id="IPR038476">
    <property type="entry name" value="UvrC_RNase_H_dom_sf"/>
</dbReference>
<keyword evidence="18" id="KW-0408">Iron</keyword>
<keyword evidence="21" id="KW-0830">Ubiquinone</keyword>
<evidence type="ECO:0000256" key="7">
    <source>
        <dbReference type="ARBA" id="ARBA00008226"/>
    </source>
</evidence>
<dbReference type="InterPro" id="IPR015405">
    <property type="entry name" value="NDUFS1-like_C"/>
</dbReference>
<evidence type="ECO:0000256" key="23">
    <source>
        <dbReference type="ARBA" id="ARBA00023133"/>
    </source>
</evidence>
<name>A0A1A9VK75_GLOAU</name>
<dbReference type="PROSITE" id="PS00668">
    <property type="entry name" value="COMPLEX1_ND1_2"/>
    <property type="match status" value="1"/>
</dbReference>
<dbReference type="Pfam" id="PF02151">
    <property type="entry name" value="UVR"/>
    <property type="match status" value="1"/>
</dbReference>
<dbReference type="SUPFAM" id="SSF51569">
    <property type="entry name" value="Aldolase"/>
    <property type="match status" value="1"/>
</dbReference>
<feature type="transmembrane region" description="Helical" evidence="36">
    <location>
        <begin position="765"/>
        <end position="786"/>
    </location>
</feature>
<evidence type="ECO:0000256" key="27">
    <source>
        <dbReference type="ARBA" id="ARBA00023244"/>
    </source>
</evidence>
<evidence type="ECO:0000256" key="26">
    <source>
        <dbReference type="ARBA" id="ARBA00023239"/>
    </source>
</evidence>
<dbReference type="NCBIfam" id="TIGR00211">
    <property type="entry name" value="glyS"/>
    <property type="match status" value="1"/>
</dbReference>
<dbReference type="InterPro" id="IPR006656">
    <property type="entry name" value="Mopterin_OxRdtase"/>
</dbReference>
<dbReference type="PROSITE" id="PS51085">
    <property type="entry name" value="2FE2S_FER_2"/>
    <property type="match status" value="1"/>
</dbReference>
<dbReference type="GO" id="GO:0005743">
    <property type="term" value="C:mitochondrial inner membrane"/>
    <property type="evidence" value="ECO:0007669"/>
    <property type="project" value="UniProtKB-SubCell"/>
</dbReference>
<dbReference type="InterPro" id="IPR002310">
    <property type="entry name" value="Gly-tRNA_ligase_asu"/>
</dbReference>
<evidence type="ECO:0000256" key="5">
    <source>
        <dbReference type="ARBA" id="ARBA00005404"/>
    </source>
</evidence>
<keyword evidence="19" id="KW-0411">Iron-sulfur</keyword>
<evidence type="ECO:0000256" key="35">
    <source>
        <dbReference type="RuleBase" id="RU004523"/>
    </source>
</evidence>
<evidence type="ECO:0000256" key="36">
    <source>
        <dbReference type="SAM" id="Phobius"/>
    </source>
</evidence>
<dbReference type="SMART" id="SM01004">
    <property type="entry name" value="ALAD"/>
    <property type="match status" value="1"/>
</dbReference>
<protein>
    <recommendedName>
        <fullName evidence="34">Delta-aminolevulinic acid dehydratase</fullName>
        <ecNumber evidence="34">4.2.1.24</ecNumber>
    </recommendedName>
</protein>
<comment type="similarity">
    <text evidence="7">Belongs to the class-II aminoacyl-tRNA synthetase family.</text>
</comment>
<dbReference type="InterPro" id="IPR001694">
    <property type="entry name" value="NADH_UbQ_OxRdtase_su1/FPO"/>
</dbReference>
<dbReference type="SUPFAM" id="SSF55681">
    <property type="entry name" value="Class II aaRS and biotin synthetases"/>
    <property type="match status" value="1"/>
</dbReference>
<feature type="domain" description="4Fe-4S His(Cys)3-ligated-type" evidence="40">
    <location>
        <begin position="105"/>
        <end position="144"/>
    </location>
</feature>
<comment type="catalytic activity">
    <reaction evidence="32">
        <text>tRNA(Gly) + glycine + ATP = glycyl-tRNA(Gly) + AMP + diphosphate</text>
        <dbReference type="Rhea" id="RHEA:16013"/>
        <dbReference type="Rhea" id="RHEA-COMP:9664"/>
        <dbReference type="Rhea" id="RHEA-COMP:9683"/>
        <dbReference type="ChEBI" id="CHEBI:30616"/>
        <dbReference type="ChEBI" id="CHEBI:33019"/>
        <dbReference type="ChEBI" id="CHEBI:57305"/>
        <dbReference type="ChEBI" id="CHEBI:78442"/>
        <dbReference type="ChEBI" id="CHEBI:78522"/>
        <dbReference type="ChEBI" id="CHEBI:456215"/>
        <dbReference type="EC" id="6.1.1.14"/>
    </reaction>
</comment>
<dbReference type="InterPro" id="IPR045864">
    <property type="entry name" value="aa-tRNA-synth_II/BPL/LPL"/>
</dbReference>
<dbReference type="Gene3D" id="1.20.58.180">
    <property type="entry name" value="Class II aaRS and biotin synthetases, domain 2"/>
    <property type="match status" value="1"/>
</dbReference>
<dbReference type="GO" id="GO:0009380">
    <property type="term" value="C:excinuclease repair complex"/>
    <property type="evidence" value="ECO:0007669"/>
    <property type="project" value="InterPro"/>
</dbReference>
<dbReference type="PROSITE" id="PS00169">
    <property type="entry name" value="D_ALA_DEHYDRATASE"/>
    <property type="match status" value="1"/>
</dbReference>
<dbReference type="PROSITE" id="PS51839">
    <property type="entry name" value="4FE4S_HC3"/>
    <property type="match status" value="1"/>
</dbReference>
<dbReference type="PROSITE" id="PS00667">
    <property type="entry name" value="COMPLEX1_ND1_1"/>
    <property type="match status" value="1"/>
</dbReference>
<dbReference type="InterPro" id="IPR036010">
    <property type="entry name" value="2Fe-2S_ferredoxin-like_sf"/>
</dbReference>
<keyword evidence="22" id="KW-0496">Mitochondrion</keyword>
<dbReference type="HAMAP" id="MF_00255">
    <property type="entry name" value="Gly_tRNA_synth_beta"/>
    <property type="match status" value="1"/>
</dbReference>
<comment type="cofactor">
    <cofactor evidence="1">
        <name>[4Fe-4S] cluster</name>
        <dbReference type="ChEBI" id="CHEBI:49883"/>
    </cofactor>
</comment>
<dbReference type="Pfam" id="PF22151">
    <property type="entry name" value="Fer4_NDSU1"/>
    <property type="match status" value="1"/>
</dbReference>
<dbReference type="Gene3D" id="3.30.200.210">
    <property type="match status" value="1"/>
</dbReference>
<comment type="similarity">
    <text evidence="6">Belongs to the ALAD family.</text>
</comment>
<dbReference type="EnsemblMetazoa" id="GAUT039669-RA">
    <property type="protein sequence ID" value="GAUT039669-PA"/>
    <property type="gene ID" value="GAUT039669"/>
</dbReference>
<evidence type="ECO:0000256" key="13">
    <source>
        <dbReference type="ARBA" id="ARBA00022792"/>
    </source>
</evidence>
<dbReference type="GO" id="GO:0004820">
    <property type="term" value="F:glycine-tRNA ligase activity"/>
    <property type="evidence" value="ECO:0007669"/>
    <property type="project" value="UniProtKB-EC"/>
</dbReference>
<evidence type="ECO:0000256" key="18">
    <source>
        <dbReference type="ARBA" id="ARBA00023004"/>
    </source>
</evidence>
<dbReference type="SMART" id="SM00929">
    <property type="entry name" value="NADH-G_4Fe-4S_3"/>
    <property type="match status" value="1"/>
</dbReference>
<dbReference type="GO" id="GO:0004655">
    <property type="term" value="F:porphobilinogen synthase activity"/>
    <property type="evidence" value="ECO:0007669"/>
    <property type="project" value="UniProtKB-EC"/>
</dbReference>
<dbReference type="Pfam" id="PF00384">
    <property type="entry name" value="Molybdopterin"/>
    <property type="match status" value="1"/>
</dbReference>
<dbReference type="Gene3D" id="1.10.150.20">
    <property type="entry name" value="5' to 3' exonuclease, C-terminal subdomain"/>
    <property type="match status" value="1"/>
</dbReference>
<evidence type="ECO:0000256" key="30">
    <source>
        <dbReference type="ARBA" id="ARBA00034078"/>
    </source>
</evidence>
<dbReference type="STRING" id="7395.A0A1A9VK75"/>
<dbReference type="Pfam" id="PF00146">
    <property type="entry name" value="NADHdh"/>
    <property type="match status" value="1"/>
</dbReference>
<keyword evidence="27 34" id="KW-0627">Porphyrin biosynthesis</keyword>
<dbReference type="PROSITE" id="PS50861">
    <property type="entry name" value="AA_TRNA_LIGASE_II_GLYAB"/>
    <property type="match status" value="2"/>
</dbReference>
<organism evidence="41 42">
    <name type="scientific">Glossina austeni</name>
    <name type="common">Savannah tsetse fly</name>
    <dbReference type="NCBI Taxonomy" id="7395"/>
    <lineage>
        <taxon>Eukaryota</taxon>
        <taxon>Metazoa</taxon>
        <taxon>Ecdysozoa</taxon>
        <taxon>Arthropoda</taxon>
        <taxon>Hexapoda</taxon>
        <taxon>Insecta</taxon>
        <taxon>Pterygota</taxon>
        <taxon>Neoptera</taxon>
        <taxon>Endopterygota</taxon>
        <taxon>Diptera</taxon>
        <taxon>Brachycera</taxon>
        <taxon>Muscomorpha</taxon>
        <taxon>Hippoboscoidea</taxon>
        <taxon>Glossinidae</taxon>
        <taxon>Glossina</taxon>
    </lineage>
</organism>
<feature type="domain" description="UvrC family homology region profile" evidence="37">
    <location>
        <begin position="2317"/>
        <end position="2539"/>
    </location>
</feature>
<keyword evidence="10 36" id="KW-0812">Transmembrane</keyword>
<evidence type="ECO:0000256" key="14">
    <source>
        <dbReference type="ARBA" id="ARBA00022840"/>
    </source>
</evidence>
<evidence type="ECO:0000256" key="16">
    <source>
        <dbReference type="ARBA" id="ARBA00022967"/>
    </source>
</evidence>
<dbReference type="InterPro" id="IPR004791">
    <property type="entry name" value="UvrC"/>
</dbReference>
<evidence type="ECO:0000256" key="33">
    <source>
        <dbReference type="ARBA" id="ARBA00049551"/>
    </source>
</evidence>
<evidence type="ECO:0000256" key="8">
    <source>
        <dbReference type="ARBA" id="ARBA00022485"/>
    </source>
</evidence>
<keyword evidence="8" id="KW-0004">4Fe-4S</keyword>
<dbReference type="Gene3D" id="3.30.70.20">
    <property type="match status" value="1"/>
</dbReference>
<dbReference type="InterPro" id="IPR036876">
    <property type="entry name" value="UVR_dom_sf"/>
</dbReference>
<comment type="catalytic activity">
    <reaction evidence="33">
        <text>a ubiquinone + NADH + 5 H(+)(in) = a ubiquinol + NAD(+) + 4 H(+)(out)</text>
        <dbReference type="Rhea" id="RHEA:29091"/>
        <dbReference type="Rhea" id="RHEA-COMP:9565"/>
        <dbReference type="Rhea" id="RHEA-COMP:9566"/>
        <dbReference type="ChEBI" id="CHEBI:15378"/>
        <dbReference type="ChEBI" id="CHEBI:16389"/>
        <dbReference type="ChEBI" id="CHEBI:17976"/>
        <dbReference type="ChEBI" id="CHEBI:57540"/>
        <dbReference type="ChEBI" id="CHEBI:57945"/>
        <dbReference type="EC" id="7.1.1.2"/>
    </reaction>
</comment>
<dbReference type="HAMAP" id="MF_00254">
    <property type="entry name" value="Gly_tRNA_synth_alpha"/>
    <property type="match status" value="1"/>
</dbReference>
<keyword evidence="9" id="KW-0436">Ligase</keyword>
<dbReference type="GO" id="GO:0005829">
    <property type="term" value="C:cytosol"/>
    <property type="evidence" value="ECO:0007669"/>
    <property type="project" value="TreeGrafter"/>
</dbReference>
<dbReference type="PANTHER" id="PTHR30075:SF2">
    <property type="entry name" value="GLYCINE--TRNA LIGASE, CHLOROPLASTIC_MITOCHONDRIAL 2"/>
    <property type="match status" value="1"/>
</dbReference>
<keyword evidence="14" id="KW-0067">ATP-binding</keyword>
<comment type="similarity">
    <text evidence="5 35">Belongs to the complex I 75 kDa subunit family.</text>
</comment>
<evidence type="ECO:0000256" key="10">
    <source>
        <dbReference type="ARBA" id="ARBA00022692"/>
    </source>
</evidence>
<sequence length="2671" mass="299736">MYKDKPVKPVRYIDRDSRMNYMSAQYDNGNLVEDEECEVEHGLTIIQACEVVGVEIPRFCYHERLAIAGNCRMCLVEVEGGPPKPVASCAMPVAEGMVIHTDTPKVKKAREGVLEFLLINHPLDCPICDQGGECDLQDITMAYGKGTSRLDEHKRAVQKKHFGPLIETAMNRCIHCTRCVRFLSDVAGTNELGGIGRGENVEISTYIKRHISSELSGNIIDLCPVGALTSKPYSFTARPWELSHCETIDVLDAVGSSIRVDYRGLEVMRILPRLSEEVNEEWISDKTRFAYDGLKVQRLDQPYVKKDGKLAPVDWNEALTIAAKKLKNTKSNKIAAIAGDLADCESMLLLKEVMQKLGSGNIDCRQDGAKLIPSNRGSYVFNTTTQGIENADLCLLINTNPRIEAPIINVRLRKRYLQGNFPIASVGPNIEYLYHVEKLGDNPDVLSKIANGNHKFCELLVAAQNPMLIIGQDALIRDDSESILILAGKIAEKFNMVRDDWNGFNMLHKAAARVGGLDVGFVPEKGGKDTNQILEHTEGGKIEVIYLLGADEIDTSKLENTFVIYQGHHGDKGAHVADVILPGAAYTEKYATYVNTEGRVQRTNLAVFPPGEAKEDWLIIKNLSQYLDLSLPYDSLFDVRKKLDTIGPQFRNADQVVKNTWVPISNDGISLSNTPFTLKECNFYMTDSISRASKIMADCTKAFYEHAIPLLLSVAYLVYFERKVIGAIQLRHGPSVVGPFGLLQPFADAIKLLIKEPIIPFRASTILFIMAPMLTFILALIAWAVIPFGAEVIVENGQQVVIPKVIANINVGVLYVLAISSLGVYGVIIAGWSSNSNYAFLGAIRSAAQMISYEVSIGLIVATVVVITETNRHPFDLPEAEAELVSGYNVEYSSMPFALFFLGEYANMILASAMMTIFFLGGWYPPLEFSLLYKIPVNDLVLPLFAHNREETTEPISGLPGVKCYSIDGLVSIVKEAKDLGINAVAIFPVVDSKLKSENAEGAYNSDNLICKAICAVKLKVPEIGIIADVALDPYTIHGHDGILKDNQMDVENDETISVLCKQALALAKAGCDIVAPSDMMDGRIGRIRKSLDDNNFQDVLILSYAVKYCSSFYAPFRQVVGSCGLSHSIDKSGYQMDYKNAHEAMCEIEMDINEGADFIMIKPGMPYLDIIKTASDKFNFPIFAYQVSGEYAMIKAAANNGWLDYDKDPSANSGEDIVIQIASGQVLTVALSMPAIMSIYYAYKKCTICVNLQSIIKELQDFWASEGCVILHPYTSEVGAGTLHPATIMSAIDTKSTKIAYLQPVIRPADGRYSDNPNRLYQHHQYQVIIKPSGNNLQDVYLGSLKALGISTEKYDIKFVEDDWENPSVGASGLGWEVTCNGMEVTQLTYIQQVGGIDCKMIPGEVAYGLERLAMCIQGVDNVYDITWNDNGVTYGDIFKQREYEFSYLALDYYDTKVVQQQFEDTEKLCKFLIEKELPMAAYDQCIKTSHLLNLLDARGVLGVNERTVHIGRVRELTKKCCELYMKVFVTARRITLFVDNISASELKDSNNEVKGPNVNAPKSAIEGFLRKHQKNEEDLLVRKVNNEDFYFIKRESCSFNIREFLKNQLEEMLKNFSWLKSMRWSEGKEKWVRPIKNILCILNDEIIPVSFAGITASNTTYGHRFLSSGAALTIKAPKDYFELLEKNSVILQLDKRKQFILDQINKFTKEQNLQLEKNDYLLNELTGLIEWPIVLFGEVNQEKSFGLPKEVILSIINTQQKYLALSDGKRISHFVTVVNVNNGEVVKGHERILEARLADAQFLISQDKKENLDYYVKKLGSILFHASLGSVGEKVKRIIVLSKYIAIYVPRASLTQVERAAYLAKADLATSIVREFPELQGVMGGYYASYFHEDKEIVEAITEHYKPIGSEQECPKSPTAIAVAIADKVDSLVGLVAAGEKISGSYDQFGLRRMAIGIIRTILENNLHVPISLLIDKSVSLYSKLTFTKDTTPASNPLRLLIDKSVSLYSRLAFTKDTTSASNPHKQTRRRIASLVYMFCTERFKVILRNKGVSQGIVDSILWTDMNDLLTAEKRAVILDCYLSTPKGEQILSTYKRVSNMVNKVRKNDDTAYGTFYNTWLLIEKEEVALSSYATFFYKSIKQAMKSGDLNAALDKLTCLTPFINKFMDSHDYPRIAKYRGKFKKNEFHYYGPFTSAAAVKQTILSLQKAFLLRVCSDQYFSSTKRPCIEYQIKRCSAPCINKITKDDYCQSVKQARNTLLGRNKEVKEQLLFTMRKCSSEENYELAAIYRDRVKFLEQIQIQHTDFSFEKDADFFSIVREEDLACISVLSFRNKDNYGSTPYFAENCGDHSNDEILSTFLVNFYNSANIPPIQIYVPDSIVDKEIIEQALYKVAQKPVKVLHAKNKKERDLLKFVYDNSQHSLEQKLIDYRNNLEKLEELGKVFLLPSIPKRIEVYDNSHISGSQQIGVMVVAGQEGFLKSEYRKFTIKEEISGDDYKMMKEVLTRRFSGKIKDIVPDFLLIDGGPGHVSIVQNVLEVLNINVPFACMAKGPDRNAGNETFYMLDREEFSLANDSKVMLYLQLLRNEAHRFVITSHRKKRDKQFIVSQLSKIPGIGNKRKKALMSYFGSVKNISKASLAEIQNVHGISKGLAEVILKHVNYNRGVLLT</sequence>
<dbReference type="SUPFAM" id="SSF54292">
    <property type="entry name" value="2Fe-2S ferredoxin-like"/>
    <property type="match status" value="1"/>
</dbReference>
<dbReference type="InterPro" id="IPR006963">
    <property type="entry name" value="Mopterin_OxRdtase_4Fe-4S_dom"/>
</dbReference>
<dbReference type="GO" id="GO:0005524">
    <property type="term" value="F:ATP binding"/>
    <property type="evidence" value="ECO:0007669"/>
    <property type="project" value="UniProtKB-KW"/>
</dbReference>
<comment type="function">
    <text evidence="2">Core subunit of the mitochondrial membrane respiratory chain NADH dehydrogenase (Complex I) that is believed to belong to the minimal assembly required for catalysis. Complex I functions in the transfer of electrons from NADH to the respiratory chain. The immediate electron acceptor for the enzyme is believed to be ubiquinone.</text>
</comment>
<dbReference type="EC" id="4.2.1.24" evidence="34"/>
<evidence type="ECO:0000256" key="25">
    <source>
        <dbReference type="ARBA" id="ARBA00023146"/>
    </source>
</evidence>
<dbReference type="Pfam" id="PF10588">
    <property type="entry name" value="NADH-G_4Fe-4S_3"/>
    <property type="match status" value="1"/>
</dbReference>
<evidence type="ECO:0000256" key="22">
    <source>
        <dbReference type="ARBA" id="ARBA00023128"/>
    </source>
</evidence>
<keyword evidence="12" id="KW-0547">Nucleotide-binding</keyword>
<dbReference type="Pfam" id="PF22920">
    <property type="entry name" value="UvrC_RNaseH"/>
    <property type="match status" value="1"/>
</dbReference>
<evidence type="ECO:0000256" key="20">
    <source>
        <dbReference type="ARBA" id="ARBA00023027"/>
    </source>
</evidence>
<dbReference type="VEuPathDB" id="VectorBase:GAUT039669"/>
<dbReference type="NCBIfam" id="TIGR00388">
    <property type="entry name" value="glyQ"/>
    <property type="match status" value="1"/>
</dbReference>
<dbReference type="SUPFAM" id="SSF47781">
    <property type="entry name" value="RuvA domain 2-like"/>
    <property type="match status" value="1"/>
</dbReference>
<dbReference type="CDD" id="cd02773">
    <property type="entry name" value="MopB_Res-Cmplx1_Nad11"/>
    <property type="match status" value="1"/>
</dbReference>
<keyword evidence="25" id="KW-0030">Aminoacyl-tRNA synthetase</keyword>
<evidence type="ECO:0000259" key="39">
    <source>
        <dbReference type="PROSITE" id="PS51669"/>
    </source>
</evidence>
<comment type="catalytic activity">
    <reaction evidence="31 34">
        <text>2 5-aminolevulinate = porphobilinogen + 2 H2O + H(+)</text>
        <dbReference type="Rhea" id="RHEA:24064"/>
        <dbReference type="ChEBI" id="CHEBI:15377"/>
        <dbReference type="ChEBI" id="CHEBI:15378"/>
        <dbReference type="ChEBI" id="CHEBI:58126"/>
        <dbReference type="ChEBI" id="CHEBI:356416"/>
        <dbReference type="EC" id="4.2.1.24"/>
    </reaction>
</comment>
<dbReference type="CDD" id="cd00207">
    <property type="entry name" value="fer2"/>
    <property type="match status" value="1"/>
</dbReference>
<feature type="transmembrane region" description="Helical" evidence="36">
    <location>
        <begin position="905"/>
        <end position="924"/>
    </location>
</feature>
<dbReference type="NCBIfam" id="NF006762">
    <property type="entry name" value="PRK09283.1"/>
    <property type="match status" value="1"/>
</dbReference>
<dbReference type="PROSITE" id="PS50165">
    <property type="entry name" value="UVRC"/>
    <property type="match status" value="1"/>
</dbReference>
<dbReference type="Proteomes" id="UP000078200">
    <property type="component" value="Unassembled WGS sequence"/>
</dbReference>
<dbReference type="GO" id="GO:0051539">
    <property type="term" value="F:4 iron, 4 sulfur cluster binding"/>
    <property type="evidence" value="ECO:0007669"/>
    <property type="project" value="UniProtKB-KW"/>
</dbReference>
<evidence type="ECO:0000256" key="1">
    <source>
        <dbReference type="ARBA" id="ARBA00001966"/>
    </source>
</evidence>
<dbReference type="UniPathway" id="UPA00251">
    <property type="reaction ID" value="UER00318"/>
</dbReference>
<dbReference type="Pfam" id="PF13510">
    <property type="entry name" value="Fer2_4"/>
    <property type="match status" value="1"/>
</dbReference>
<dbReference type="SMART" id="SM00278">
    <property type="entry name" value="HhH1"/>
    <property type="match status" value="2"/>
</dbReference>
<evidence type="ECO:0000256" key="17">
    <source>
        <dbReference type="ARBA" id="ARBA00022989"/>
    </source>
</evidence>
<dbReference type="InterPro" id="IPR003583">
    <property type="entry name" value="Hlx-hairpin-Hlx_DNA-bd_motif"/>
</dbReference>
<dbReference type="Gene3D" id="3.10.20.740">
    <property type="match status" value="1"/>
</dbReference>
<comment type="subcellular location">
    <subcellularLocation>
        <location evidence="3">Mitochondrion inner membrane</location>
        <topology evidence="3">Multi-pass membrane protein</topology>
    </subcellularLocation>
</comment>
<keyword evidence="11" id="KW-0479">Metal-binding</keyword>
<dbReference type="Gene3D" id="3.30.420.340">
    <property type="entry name" value="UvrC, RNAse H endonuclease domain"/>
    <property type="match status" value="1"/>
</dbReference>
<evidence type="ECO:0000313" key="42">
    <source>
        <dbReference type="Proteomes" id="UP000078200"/>
    </source>
</evidence>
<keyword evidence="16" id="KW-1278">Translocase</keyword>
<feature type="domain" description="4Fe-4S Mo/W bis-MGD-type" evidence="39">
    <location>
        <begin position="242"/>
        <end position="298"/>
    </location>
</feature>
<dbReference type="GO" id="GO:0045271">
    <property type="term" value="C:respiratory chain complex I"/>
    <property type="evidence" value="ECO:0007669"/>
    <property type="project" value="UniProtKB-ARBA"/>
</dbReference>
<dbReference type="InterPro" id="IPR001943">
    <property type="entry name" value="UVR_dom"/>
</dbReference>
<dbReference type="Gene3D" id="3.40.50.740">
    <property type="match status" value="1"/>
</dbReference>
<evidence type="ECO:0000256" key="9">
    <source>
        <dbReference type="ARBA" id="ARBA00022598"/>
    </source>
</evidence>
<evidence type="ECO:0000256" key="32">
    <source>
        <dbReference type="ARBA" id="ARBA00047937"/>
    </source>
</evidence>
<dbReference type="SUPFAM" id="SSF46600">
    <property type="entry name" value="C-terminal UvrC-binding domain of UvrB"/>
    <property type="match status" value="1"/>
</dbReference>
<dbReference type="GO" id="GO:0003677">
    <property type="term" value="F:DNA binding"/>
    <property type="evidence" value="ECO:0007669"/>
    <property type="project" value="InterPro"/>
</dbReference>
<evidence type="ECO:0000259" key="40">
    <source>
        <dbReference type="PROSITE" id="PS51839"/>
    </source>
</evidence>
<dbReference type="PRINTS" id="PR01044">
    <property type="entry name" value="TRNASYNTHGA"/>
</dbReference>
<evidence type="ECO:0000256" key="24">
    <source>
        <dbReference type="ARBA" id="ARBA00023136"/>
    </source>
</evidence>
<dbReference type="GO" id="GO:0042773">
    <property type="term" value="P:ATP synthesis coupled electron transport"/>
    <property type="evidence" value="ECO:0007669"/>
    <property type="project" value="InterPro"/>
</dbReference>
<evidence type="ECO:0000313" key="41">
    <source>
        <dbReference type="EnsemblMetazoa" id="GAUT039669-PA"/>
    </source>
</evidence>
<evidence type="ECO:0000256" key="6">
    <source>
        <dbReference type="ARBA" id="ARBA00008055"/>
    </source>
</evidence>
<dbReference type="InterPro" id="IPR054351">
    <property type="entry name" value="NADH_UbQ_OxRdtase_ferredoxin"/>
</dbReference>
<dbReference type="GO" id="GO:0006289">
    <property type="term" value="P:nucleotide-excision repair"/>
    <property type="evidence" value="ECO:0007669"/>
    <property type="project" value="InterPro"/>
</dbReference>
<dbReference type="InterPro" id="IPR013785">
    <property type="entry name" value="Aldolase_TIM"/>
</dbReference>
<keyword evidence="24 36" id="KW-0472">Membrane</keyword>
<evidence type="ECO:0000256" key="3">
    <source>
        <dbReference type="ARBA" id="ARBA00004448"/>
    </source>
</evidence>
<dbReference type="Pfam" id="PF09326">
    <property type="entry name" value="NADH_dhqG_C"/>
    <property type="match status" value="1"/>
</dbReference>
<dbReference type="FunFam" id="3.30.200.210:FF:000002">
    <property type="entry name" value="NADH-ubiquinone oxidoreductase 75 kDa subunit"/>
    <property type="match status" value="1"/>
</dbReference>
<keyword evidence="15" id="KW-0648">Protein biosynthesis</keyword>
<dbReference type="Pfam" id="PF00490">
    <property type="entry name" value="ALAD"/>
    <property type="match status" value="1"/>
</dbReference>
<dbReference type="GO" id="GO:0016651">
    <property type="term" value="F:oxidoreductase activity, acting on NAD(P)H"/>
    <property type="evidence" value="ECO:0007669"/>
    <property type="project" value="InterPro"/>
</dbReference>
<dbReference type="GO" id="GO:0008137">
    <property type="term" value="F:NADH dehydrogenase (ubiquinone) activity"/>
    <property type="evidence" value="ECO:0007669"/>
    <property type="project" value="UniProtKB-EC"/>
</dbReference>
<dbReference type="InterPro" id="IPR030656">
    <property type="entry name" value="ALAD_AS"/>
</dbReference>
<comment type="cofactor">
    <cofactor evidence="30">
        <name>[2Fe-2S] cluster</name>
        <dbReference type="ChEBI" id="CHEBI:190135"/>
    </cofactor>
</comment>
<dbReference type="InterPro" id="IPR019574">
    <property type="entry name" value="NADH_UbQ_OxRdtase_Gsu_4Fe4S-bd"/>
</dbReference>
<dbReference type="InterPro" id="IPR000283">
    <property type="entry name" value="NADH_UbQ_OxRdtase_75kDa_su_CS"/>
</dbReference>
<dbReference type="InterPro" id="IPR001731">
    <property type="entry name" value="ALAD"/>
</dbReference>
<dbReference type="Gene3D" id="3.20.20.70">
    <property type="entry name" value="Aldolase class I"/>
    <property type="match status" value="1"/>
</dbReference>
<keyword evidence="13" id="KW-0999">Mitochondrion inner membrane</keyword>
<evidence type="ECO:0000256" key="4">
    <source>
        <dbReference type="ARBA" id="ARBA00004694"/>
    </source>
</evidence>
<dbReference type="PANTHER" id="PTHR30075">
    <property type="entry name" value="GLYCYL-TRNA SYNTHETASE"/>
    <property type="match status" value="1"/>
</dbReference>
<dbReference type="GO" id="GO:0009381">
    <property type="term" value="F:excinuclease ABC activity"/>
    <property type="evidence" value="ECO:0007669"/>
    <property type="project" value="InterPro"/>
</dbReference>
<evidence type="ECO:0000259" key="37">
    <source>
        <dbReference type="PROSITE" id="PS50165"/>
    </source>
</evidence>
<dbReference type="FunFam" id="3.10.20.740:FF:000001">
    <property type="entry name" value="NADH-quinone oxidoreductase subunit G"/>
    <property type="match status" value="1"/>
</dbReference>
<dbReference type="GO" id="GO:0006782">
    <property type="term" value="P:protoporphyrinogen IX biosynthetic process"/>
    <property type="evidence" value="ECO:0007669"/>
    <property type="project" value="UniProtKB-UniPathway"/>
</dbReference>
<dbReference type="PROSITE" id="PS51669">
    <property type="entry name" value="4FE4S_MOW_BIS_MGD"/>
    <property type="match status" value="1"/>
</dbReference>
<evidence type="ECO:0000256" key="21">
    <source>
        <dbReference type="ARBA" id="ARBA00023075"/>
    </source>
</evidence>
<dbReference type="NCBIfam" id="TIGR00194">
    <property type="entry name" value="uvrC"/>
    <property type="match status" value="1"/>
</dbReference>
<comment type="subunit">
    <text evidence="29">Homooctamer; active form. Homohexamer; low activity form.</text>
</comment>
<dbReference type="Pfam" id="PF02092">
    <property type="entry name" value="tRNA_synt_2f"/>
    <property type="match status" value="1"/>
</dbReference>
<keyword evidence="23" id="KW-0350">Heme biosynthesis</keyword>